<keyword evidence="1" id="KW-0812">Transmembrane</keyword>
<dbReference type="EMBL" id="JRJU01000008">
    <property type="protein sequence ID" value="KHF40609.1"/>
    <property type="molecule type" value="Genomic_DNA"/>
</dbReference>
<gene>
    <name evidence="2" type="ORF">LQ50_08830</name>
</gene>
<feature type="transmembrane region" description="Helical" evidence="1">
    <location>
        <begin position="96"/>
        <end position="123"/>
    </location>
</feature>
<proteinExistence type="predicted"/>
<evidence type="ECO:0000256" key="1">
    <source>
        <dbReference type="SAM" id="Phobius"/>
    </source>
</evidence>
<reference evidence="2 3" key="1">
    <citation type="submission" date="2014-09" db="EMBL/GenBank/DDBJ databases">
        <title>Genome sequencing and annotation of Bacillus Okhensis strain Kh10-101T.</title>
        <authorList>
            <person name="Prakash J.S."/>
        </authorList>
    </citation>
    <scope>NUCLEOTIDE SEQUENCE [LARGE SCALE GENOMIC DNA]</scope>
    <source>
        <strain evidence="3">Kh10-101T</strain>
    </source>
</reference>
<keyword evidence="3" id="KW-1185">Reference proteome</keyword>
<evidence type="ECO:0000313" key="3">
    <source>
        <dbReference type="Proteomes" id="UP000030832"/>
    </source>
</evidence>
<dbReference type="RefSeq" id="WP_034628025.1">
    <property type="nucleotide sequence ID" value="NZ_JRJU01000008.1"/>
</dbReference>
<feature type="transmembrane region" description="Helical" evidence="1">
    <location>
        <begin position="129"/>
        <end position="147"/>
    </location>
</feature>
<organism evidence="2 3">
    <name type="scientific">Halalkalibacter okhensis</name>
    <dbReference type="NCBI Taxonomy" id="333138"/>
    <lineage>
        <taxon>Bacteria</taxon>
        <taxon>Bacillati</taxon>
        <taxon>Bacillota</taxon>
        <taxon>Bacilli</taxon>
        <taxon>Bacillales</taxon>
        <taxon>Bacillaceae</taxon>
        <taxon>Halalkalibacter</taxon>
    </lineage>
</organism>
<keyword evidence="1" id="KW-0472">Membrane</keyword>
<feature type="transmembrane region" description="Helical" evidence="1">
    <location>
        <begin position="60"/>
        <end position="84"/>
    </location>
</feature>
<feature type="transmembrane region" description="Helical" evidence="1">
    <location>
        <begin position="6"/>
        <end position="24"/>
    </location>
</feature>
<dbReference type="Proteomes" id="UP000030832">
    <property type="component" value="Unassembled WGS sequence"/>
</dbReference>
<accession>A0A0B0IKL3</accession>
<evidence type="ECO:0000313" key="2">
    <source>
        <dbReference type="EMBL" id="KHF40609.1"/>
    </source>
</evidence>
<sequence length="157" mass="18669">MGLTLFFLLAYLISSLFLVMKKKLNIIENSFSFLLFLIININFSWIVFEELKLVTVTDEIVNYTAFLLNRSLIIPLLLLVYINFFQTWKNTVRRIFLTICSLGIMLLLSGLSIFFDILTYVNWNLGYDVIYFSILHVIAYYTYRGFIKFAYRKVRYL</sequence>
<keyword evidence="1" id="KW-1133">Transmembrane helix</keyword>
<feature type="transmembrane region" description="Helical" evidence="1">
    <location>
        <begin position="31"/>
        <end position="48"/>
    </location>
</feature>
<comment type="caution">
    <text evidence="2">The sequence shown here is derived from an EMBL/GenBank/DDBJ whole genome shotgun (WGS) entry which is preliminary data.</text>
</comment>
<dbReference type="AlphaFoldDB" id="A0A0B0IKL3"/>
<dbReference type="eggNOG" id="ENOG5032XGK">
    <property type="taxonomic scope" value="Bacteria"/>
</dbReference>
<protein>
    <submittedName>
        <fullName evidence="2">Uncharacterized protein</fullName>
    </submittedName>
</protein>
<dbReference type="OrthoDB" id="2626715at2"/>
<name>A0A0B0IKL3_9BACI</name>